<proteinExistence type="inferred from homology"/>
<dbReference type="AlphaFoldDB" id="A0A7I4YJU0"/>
<feature type="domain" description="tRNA(Ile)-lysidine/2-thiocytidine synthase N-terminal" evidence="9">
    <location>
        <begin position="54"/>
        <end position="234"/>
    </location>
</feature>
<dbReference type="Proteomes" id="UP000025227">
    <property type="component" value="Unplaced"/>
</dbReference>
<dbReference type="GO" id="GO:0002144">
    <property type="term" value="C:cytosolic tRNA wobble base thiouridylase complex"/>
    <property type="evidence" value="ECO:0007669"/>
    <property type="project" value="TreeGrafter"/>
</dbReference>
<sequence length="346" mass="38351">MSLQCSTGECTGNAAVKRALDDTALCAPCFSKGFEEEVHKTIVSSNLFRRGERVAIGASGGKDSTVLAYVMKTLNERYDYGLDLVLLSIDEGIKGYRDDSLEAVERNRVEYCMPLTVLTYKDLYGWTMDEIVAKIGKKNNCTFCGVFRRQALDRGAHKVGASKLVTGHNADDMAETVLMNVLRGDVARLQRCTSALTGEEGELPRAKPLKYCFEKDIVMYARLNKLDYFYTECVYAPDSYRAYARTFIKDIERIRPQSILDLIRSGESVVVKSEVAMPTLINCSRCGYMSSQPLCKACLLLEGLNTGNTDMGIKRKTKKIAIVEDETSKTSCGGGCNCDDNVTESF</sequence>
<dbReference type="GO" id="GO:0005739">
    <property type="term" value="C:mitochondrion"/>
    <property type="evidence" value="ECO:0007669"/>
    <property type="project" value="TreeGrafter"/>
</dbReference>
<dbReference type="GO" id="GO:0002143">
    <property type="term" value="P:tRNA wobble position uridine thiolation"/>
    <property type="evidence" value="ECO:0007669"/>
    <property type="project" value="TreeGrafter"/>
</dbReference>
<dbReference type="CDD" id="cd01713">
    <property type="entry name" value="CTU1-like"/>
    <property type="match status" value="1"/>
</dbReference>
<dbReference type="SUPFAM" id="SSF52402">
    <property type="entry name" value="Adenine nucleotide alpha hydrolases-like"/>
    <property type="match status" value="1"/>
</dbReference>
<dbReference type="GO" id="GO:0016779">
    <property type="term" value="F:nucleotidyltransferase activity"/>
    <property type="evidence" value="ECO:0007669"/>
    <property type="project" value="UniProtKB-UniRule"/>
</dbReference>
<dbReference type="Gene3D" id="3.40.50.620">
    <property type="entry name" value="HUPs"/>
    <property type="match status" value="1"/>
</dbReference>
<dbReference type="InterPro" id="IPR032442">
    <property type="entry name" value="CTU1_C"/>
</dbReference>
<keyword evidence="5 7" id="KW-0694">RNA-binding</keyword>
<feature type="binding site" evidence="8">
    <location>
        <position position="167"/>
    </location>
    <ligand>
        <name>ATP</name>
        <dbReference type="ChEBI" id="CHEBI:30616"/>
    </ligand>
</feature>
<evidence type="ECO:0000256" key="6">
    <source>
        <dbReference type="ARBA" id="ARBA00060195"/>
    </source>
</evidence>
<dbReference type="GO" id="GO:0032447">
    <property type="term" value="P:protein urmylation"/>
    <property type="evidence" value="ECO:0007669"/>
    <property type="project" value="UniProtKB-UniRule"/>
</dbReference>
<evidence type="ECO:0000313" key="11">
    <source>
        <dbReference type="Proteomes" id="UP000025227"/>
    </source>
</evidence>
<dbReference type="InterPro" id="IPR000541">
    <property type="entry name" value="Ncs6/Tuc1/Ctu1"/>
</dbReference>
<comment type="pathway">
    <text evidence="7">tRNA modification; 5-methoxycarbonylmethyl-2-thiouridine-tRNA biosynthesis.</text>
</comment>
<evidence type="ECO:0000256" key="8">
    <source>
        <dbReference type="PIRSR" id="PIRSR004976-51"/>
    </source>
</evidence>
<keyword evidence="8" id="KW-0547">Nucleotide-binding</keyword>
<keyword evidence="2 7" id="KW-0820">tRNA-binding</keyword>
<feature type="binding site" evidence="8">
    <location>
        <position position="63"/>
    </location>
    <ligand>
        <name>ATP</name>
        <dbReference type="ChEBI" id="CHEBI:30616"/>
    </ligand>
</feature>
<reference evidence="12" key="1">
    <citation type="submission" date="2020-12" db="UniProtKB">
        <authorList>
            <consortium name="WormBaseParasite"/>
        </authorList>
    </citation>
    <scope>IDENTIFICATION</scope>
    <source>
        <strain evidence="12">MHco3</strain>
    </source>
</reference>
<dbReference type="GO" id="GO:0005524">
    <property type="term" value="F:ATP binding"/>
    <property type="evidence" value="ECO:0007669"/>
    <property type="project" value="UniProtKB-KW"/>
</dbReference>
<keyword evidence="3 7" id="KW-0808">Transferase</keyword>
<dbReference type="FunFam" id="3.40.50.620:FF:000132">
    <property type="entry name" value="Cytoplasmic tRNA 2-thiolation protein 1"/>
    <property type="match status" value="1"/>
</dbReference>
<evidence type="ECO:0000313" key="12">
    <source>
        <dbReference type="WBParaSite" id="HCON_00107810-00001"/>
    </source>
</evidence>
<evidence type="ECO:0000256" key="4">
    <source>
        <dbReference type="ARBA" id="ARBA00022694"/>
    </source>
</evidence>
<keyword evidence="11" id="KW-1185">Reference proteome</keyword>
<evidence type="ECO:0000256" key="1">
    <source>
        <dbReference type="ARBA" id="ARBA00022490"/>
    </source>
</evidence>
<dbReference type="InterPro" id="IPR056369">
    <property type="entry name" value="CTU1-like_ATP-bd"/>
</dbReference>
<dbReference type="Pfam" id="PF16503">
    <property type="entry name" value="zn-ribbon_14"/>
    <property type="match status" value="1"/>
</dbReference>
<comment type="subcellular location">
    <subcellularLocation>
        <location evidence="7">Cytoplasm</location>
    </subcellularLocation>
</comment>
<dbReference type="OMA" id="KPVRGIC"/>
<evidence type="ECO:0000256" key="2">
    <source>
        <dbReference type="ARBA" id="ARBA00022555"/>
    </source>
</evidence>
<keyword evidence="1 7" id="KW-0963">Cytoplasm</keyword>
<dbReference type="GO" id="GO:0000049">
    <property type="term" value="F:tRNA binding"/>
    <property type="evidence" value="ECO:0007669"/>
    <property type="project" value="UniProtKB-UniRule"/>
</dbReference>
<dbReference type="InterPro" id="IPR011063">
    <property type="entry name" value="TilS/TtcA_N"/>
</dbReference>
<evidence type="ECO:0000259" key="9">
    <source>
        <dbReference type="Pfam" id="PF01171"/>
    </source>
</evidence>
<dbReference type="InterPro" id="IPR035107">
    <property type="entry name" value="tRNA_thiolation_TtcA_Ctu1"/>
</dbReference>
<dbReference type="PANTHER" id="PTHR11807:SF12">
    <property type="entry name" value="CYTOPLASMIC TRNA 2-THIOLATION PROTEIN 1"/>
    <property type="match status" value="1"/>
</dbReference>
<dbReference type="PANTHER" id="PTHR11807">
    <property type="entry name" value="ATPASES OF THE PP SUPERFAMILY-RELATED"/>
    <property type="match status" value="1"/>
</dbReference>
<name>A0A7I4YJU0_HAECO</name>
<feature type="binding site" evidence="8">
    <location>
        <position position="89"/>
    </location>
    <ligand>
        <name>ATP</name>
        <dbReference type="ChEBI" id="CHEBI:30616"/>
    </ligand>
</feature>
<evidence type="ECO:0000259" key="10">
    <source>
        <dbReference type="Pfam" id="PF16503"/>
    </source>
</evidence>
<dbReference type="HAMAP" id="MF_03053">
    <property type="entry name" value="CTU1"/>
    <property type="match status" value="1"/>
</dbReference>
<keyword evidence="8" id="KW-0067">ATP-binding</keyword>
<dbReference type="OrthoDB" id="198857at2759"/>
<evidence type="ECO:0000256" key="5">
    <source>
        <dbReference type="ARBA" id="ARBA00022884"/>
    </source>
</evidence>
<dbReference type="WBParaSite" id="HCON_00107810-00001">
    <property type="protein sequence ID" value="HCON_00107810-00001"/>
    <property type="gene ID" value="HCON_00107810"/>
</dbReference>
<feature type="domain" description="Cytoplasmic tRNA 2-thiolation protein 1 C-terminal" evidence="10">
    <location>
        <begin position="282"/>
        <end position="311"/>
    </location>
</feature>
<comment type="similarity">
    <text evidence="7">Belongs to the TtcA family. CTU1/NCS6/ATPBD3 subfamily.</text>
</comment>
<evidence type="ECO:0000256" key="3">
    <source>
        <dbReference type="ARBA" id="ARBA00022679"/>
    </source>
</evidence>
<comment type="function">
    <text evidence="6 7">Plays a central role in 2-thiolation of mcm(5)S(2)U at tRNA wobble positions of tRNA(Lys), tRNA(Glu) and tRNA(Gln). Directly binds tRNAs and probably acts by catalyzing adenylation of tRNAs, an intermediate required for 2-thiolation. It is unclear whether it acts as a sulfurtransferase that transfers sulfur from thiocarboxylated URM1 onto the uridine of tRNAs at wobble position.</text>
</comment>
<accession>A0A7I4YJU0</accession>
<dbReference type="EC" id="2.7.7.-" evidence="7"/>
<protein>
    <recommendedName>
        <fullName evidence="7">Cytoplasmic tRNA 2-thiolation protein 1</fullName>
        <ecNumber evidence="7">2.7.7.-</ecNumber>
    </recommendedName>
    <alternativeName>
        <fullName evidence="7">Cytoplasmic tRNA adenylyltransferase 1</fullName>
    </alternativeName>
</protein>
<dbReference type="Pfam" id="PF01171">
    <property type="entry name" value="ATP_bind_3"/>
    <property type="match status" value="1"/>
</dbReference>
<organism evidence="11 12">
    <name type="scientific">Haemonchus contortus</name>
    <name type="common">Barber pole worm</name>
    <dbReference type="NCBI Taxonomy" id="6289"/>
    <lineage>
        <taxon>Eukaryota</taxon>
        <taxon>Metazoa</taxon>
        <taxon>Ecdysozoa</taxon>
        <taxon>Nematoda</taxon>
        <taxon>Chromadorea</taxon>
        <taxon>Rhabditida</taxon>
        <taxon>Rhabditina</taxon>
        <taxon>Rhabditomorpha</taxon>
        <taxon>Strongyloidea</taxon>
        <taxon>Trichostrongylidae</taxon>
        <taxon>Haemonchus</taxon>
    </lineage>
</organism>
<dbReference type="InterPro" id="IPR014729">
    <property type="entry name" value="Rossmann-like_a/b/a_fold"/>
</dbReference>
<dbReference type="NCBIfam" id="TIGR00269">
    <property type="entry name" value="TIGR00269 family protein"/>
    <property type="match status" value="1"/>
</dbReference>
<dbReference type="UniPathway" id="UPA00988"/>
<evidence type="ECO:0000256" key="7">
    <source>
        <dbReference type="HAMAP-Rule" id="MF_03053"/>
    </source>
</evidence>
<feature type="binding site" evidence="8">
    <location>
        <position position="172"/>
    </location>
    <ligand>
        <name>ATP</name>
        <dbReference type="ChEBI" id="CHEBI:30616"/>
    </ligand>
</feature>
<keyword evidence="4 7" id="KW-0819">tRNA processing</keyword>
<feature type="binding site" evidence="8">
    <location>
        <begin position="57"/>
        <end position="59"/>
    </location>
    <ligand>
        <name>ATP</name>
        <dbReference type="ChEBI" id="CHEBI:30616"/>
    </ligand>
</feature>
<dbReference type="PIRSF" id="PIRSF004976">
    <property type="entry name" value="ATPase_YdaO"/>
    <property type="match status" value="1"/>
</dbReference>